<organism evidence="1 2">
    <name type="scientific">Manihot esculenta</name>
    <name type="common">Cassava</name>
    <name type="synonym">Jatropha manihot</name>
    <dbReference type="NCBI Taxonomy" id="3983"/>
    <lineage>
        <taxon>Eukaryota</taxon>
        <taxon>Viridiplantae</taxon>
        <taxon>Streptophyta</taxon>
        <taxon>Embryophyta</taxon>
        <taxon>Tracheophyta</taxon>
        <taxon>Spermatophyta</taxon>
        <taxon>Magnoliopsida</taxon>
        <taxon>eudicotyledons</taxon>
        <taxon>Gunneridae</taxon>
        <taxon>Pentapetalae</taxon>
        <taxon>rosids</taxon>
        <taxon>fabids</taxon>
        <taxon>Malpighiales</taxon>
        <taxon>Euphorbiaceae</taxon>
        <taxon>Crotonoideae</taxon>
        <taxon>Manihoteae</taxon>
        <taxon>Manihot</taxon>
    </lineage>
</organism>
<gene>
    <name evidence="1" type="ORF">MANES_18G117266v8</name>
</gene>
<comment type="caution">
    <text evidence="1">The sequence shown here is derived from an EMBL/GenBank/DDBJ whole genome shotgun (WGS) entry which is preliminary data.</text>
</comment>
<name>A0ACB7G0X5_MANES</name>
<evidence type="ECO:0000313" key="2">
    <source>
        <dbReference type="Proteomes" id="UP000091857"/>
    </source>
</evidence>
<protein>
    <submittedName>
        <fullName evidence="1">Uncharacterized protein</fullName>
    </submittedName>
</protein>
<reference evidence="2" key="1">
    <citation type="journal article" date="2016" name="Nat. Biotechnol.">
        <title>Sequencing wild and cultivated cassava and related species reveals extensive interspecific hybridization and genetic diversity.</title>
        <authorList>
            <person name="Bredeson J.V."/>
            <person name="Lyons J.B."/>
            <person name="Prochnik S.E."/>
            <person name="Wu G.A."/>
            <person name="Ha C.M."/>
            <person name="Edsinger-Gonzales E."/>
            <person name="Grimwood J."/>
            <person name="Schmutz J."/>
            <person name="Rabbi I.Y."/>
            <person name="Egesi C."/>
            <person name="Nauluvula P."/>
            <person name="Lebot V."/>
            <person name="Ndunguru J."/>
            <person name="Mkamilo G."/>
            <person name="Bart R.S."/>
            <person name="Setter T.L."/>
            <person name="Gleadow R.M."/>
            <person name="Kulakow P."/>
            <person name="Ferguson M.E."/>
            <person name="Rounsley S."/>
            <person name="Rokhsar D.S."/>
        </authorList>
    </citation>
    <scope>NUCLEOTIDE SEQUENCE [LARGE SCALE GENOMIC DNA]</scope>
    <source>
        <strain evidence="2">cv. AM560-2</strain>
    </source>
</reference>
<accession>A0ACB7G0X5</accession>
<dbReference type="EMBL" id="CM004404">
    <property type="protein sequence ID" value="KAG8633569.1"/>
    <property type="molecule type" value="Genomic_DNA"/>
</dbReference>
<evidence type="ECO:0000313" key="1">
    <source>
        <dbReference type="EMBL" id="KAG8633569.1"/>
    </source>
</evidence>
<dbReference type="Proteomes" id="UP000091857">
    <property type="component" value="Chromosome 18"/>
</dbReference>
<sequence>MYIRICLLLLQLLKHFDMSEASYYVLPFKDSIFPRVNPDCTKFIWERTCRIWRMQNNMQLLRLLTT</sequence>
<keyword evidence="2" id="KW-1185">Reference proteome</keyword>
<proteinExistence type="predicted"/>